<dbReference type="Proteomes" id="UP000554482">
    <property type="component" value="Unassembled WGS sequence"/>
</dbReference>
<dbReference type="InterPro" id="IPR003593">
    <property type="entry name" value="AAA+_ATPase"/>
</dbReference>
<dbReference type="GO" id="GO:0005319">
    <property type="term" value="F:lipid transporter activity"/>
    <property type="evidence" value="ECO:0007669"/>
    <property type="project" value="TreeGrafter"/>
</dbReference>
<evidence type="ECO:0000256" key="7">
    <source>
        <dbReference type="ARBA" id="ARBA00023136"/>
    </source>
</evidence>
<organism evidence="10 11">
    <name type="scientific">Thalictrum thalictroides</name>
    <name type="common">Rue-anemone</name>
    <name type="synonym">Anemone thalictroides</name>
    <dbReference type="NCBI Taxonomy" id="46969"/>
    <lineage>
        <taxon>Eukaryota</taxon>
        <taxon>Viridiplantae</taxon>
        <taxon>Streptophyta</taxon>
        <taxon>Embryophyta</taxon>
        <taxon>Tracheophyta</taxon>
        <taxon>Spermatophyta</taxon>
        <taxon>Magnoliopsida</taxon>
        <taxon>Ranunculales</taxon>
        <taxon>Ranunculaceae</taxon>
        <taxon>Thalictroideae</taxon>
        <taxon>Thalictrum</taxon>
    </lineage>
</organism>
<dbReference type="FunFam" id="3.40.50.300:FF:000633">
    <property type="entry name" value="ABC transporter A family member 7"/>
    <property type="match status" value="1"/>
</dbReference>
<dbReference type="InterPro" id="IPR013525">
    <property type="entry name" value="ABC2_TM"/>
</dbReference>
<evidence type="ECO:0000256" key="1">
    <source>
        <dbReference type="ARBA" id="ARBA00004141"/>
    </source>
</evidence>
<evidence type="ECO:0000256" key="2">
    <source>
        <dbReference type="ARBA" id="ARBA00008526"/>
    </source>
</evidence>
<reference evidence="10 11" key="1">
    <citation type="submission" date="2020-06" db="EMBL/GenBank/DDBJ databases">
        <title>Transcriptomic and genomic resources for Thalictrum thalictroides and T. hernandezii: Facilitating candidate gene discovery in an emerging model plant lineage.</title>
        <authorList>
            <person name="Arias T."/>
            <person name="Riano-Pachon D.M."/>
            <person name="Di Stilio V.S."/>
        </authorList>
    </citation>
    <scope>NUCLEOTIDE SEQUENCE [LARGE SCALE GENOMIC DNA]</scope>
    <source>
        <strain evidence="11">cv. WT478/WT964</strain>
        <tissue evidence="10">Leaves</tissue>
    </source>
</reference>
<dbReference type="InterPro" id="IPR017871">
    <property type="entry name" value="ABC_transporter-like_CS"/>
</dbReference>
<feature type="transmembrane region" description="Helical" evidence="8">
    <location>
        <begin position="402"/>
        <end position="430"/>
    </location>
</feature>
<dbReference type="GO" id="GO:0016887">
    <property type="term" value="F:ATP hydrolysis activity"/>
    <property type="evidence" value="ECO:0007669"/>
    <property type="project" value="InterPro"/>
</dbReference>
<sequence>MNDSRHAGGGGRGEEPPSFKVQSDAFLRKSLILQKRNIRSNIGLLTFPVLIFAVAGIYNFKESKYTPTKNFPKCDCTCIKDGGGGGGGNGNSCKVVCTSDPPEGQNFCPIPNPVLQPPLLQLPETNFFAVRTDPIKFPGLPYNVCKNTSSCPVTILVTGTNRSLAKGLAANFFPKEVYLNRSSIVEDWSALILGTSVNMKGDEELSMSDVSYIIQSQCPPNNITEKMMATRSKKLSSPLLQIIPKCLRGKYLWRRSSSVINEELFKGFKDENQIAAAYDFLNSDEKNFNVSIWYNATDFHSPGPRRVTPLSNVVSNAYLKYFKGLGVKSEYQFIQDMPKPGTLDPEIDKALEGKATANLISKYVIMWLITNLLPVITTAVVYEKQQKLRIMMKMHGLGDGSYWFVTYAYYLILSISYVMCFMVCGFIARLDIFIKNDYSIQALFYFIYINLQIATAFLLSTLLSSVKMASIIGFVCVIGSVAVGLLNFIPNVQDKSYPRRGILLMELFPFFSLLRGLYDLEDSSDPSNLLNVGMKWEDMNDRLIGMKEVLIVMSIEWCVFLILTFYLDQVVSTGSGVKKHPLFFLQIFQKKRPNKPRQESVEMEKPDILNERKKVEELLLNPSMTHTVICDNLEKIYPGMDGNPDKYAVRGFSLAIPQGECFGMLGPNGAGKTSSISMMIGQTEPTSGTAYIQNLDIRTDMDKIYTSMGVCPQHDLLWEAMTGREHLLFYGRLKNLREPFLTQTVDESLKSLNLHGVGDKQVKQYSGGMKRRLSVGISLIGNPKVVYLDEPSTGLDPASRNLLWTVVKRAKKKCAIILTTHSMEEAEVLCDRLGIFVDGRFQCIGNPKELKARYGGYYVLQLTTSSAVEEEVGNLVHQLSPNANKIYHLSGTQKFQIPKEDTRIADFFLAVENAKKKIPIQAWGISDTTLEDVFIKVAQGAQPIKFAQ</sequence>
<feature type="transmembrane region" description="Helical" evidence="8">
    <location>
        <begin position="42"/>
        <end position="60"/>
    </location>
</feature>
<dbReference type="OrthoDB" id="506777at2759"/>
<dbReference type="CDD" id="cd03263">
    <property type="entry name" value="ABC_subfamily_A"/>
    <property type="match status" value="1"/>
</dbReference>
<dbReference type="GO" id="GO:0005524">
    <property type="term" value="F:ATP binding"/>
    <property type="evidence" value="ECO:0007669"/>
    <property type="project" value="UniProtKB-KW"/>
</dbReference>
<keyword evidence="6 8" id="KW-1133">Transmembrane helix</keyword>
<evidence type="ECO:0000256" key="8">
    <source>
        <dbReference type="SAM" id="Phobius"/>
    </source>
</evidence>
<dbReference type="PROSITE" id="PS00211">
    <property type="entry name" value="ABC_TRANSPORTER_1"/>
    <property type="match status" value="1"/>
</dbReference>
<evidence type="ECO:0000256" key="4">
    <source>
        <dbReference type="ARBA" id="ARBA00022741"/>
    </source>
</evidence>
<proteinExistence type="inferred from homology"/>
<name>A0A7J6V3D2_THATH</name>
<dbReference type="GO" id="GO:0016020">
    <property type="term" value="C:membrane"/>
    <property type="evidence" value="ECO:0007669"/>
    <property type="project" value="UniProtKB-SubCell"/>
</dbReference>
<feature type="transmembrane region" description="Helical" evidence="8">
    <location>
        <begin position="442"/>
        <end position="463"/>
    </location>
</feature>
<dbReference type="GO" id="GO:0140359">
    <property type="term" value="F:ABC-type transporter activity"/>
    <property type="evidence" value="ECO:0007669"/>
    <property type="project" value="InterPro"/>
</dbReference>
<comment type="caution">
    <text evidence="10">The sequence shown here is derived from an EMBL/GenBank/DDBJ whole genome shotgun (WGS) entry which is preliminary data.</text>
</comment>
<dbReference type="InterPro" id="IPR027417">
    <property type="entry name" value="P-loop_NTPase"/>
</dbReference>
<dbReference type="Pfam" id="PF00005">
    <property type="entry name" value="ABC_tran"/>
    <property type="match status" value="1"/>
</dbReference>
<feature type="transmembrane region" description="Helical" evidence="8">
    <location>
        <begin position="549"/>
        <end position="567"/>
    </location>
</feature>
<keyword evidence="3 8" id="KW-0812">Transmembrane</keyword>
<evidence type="ECO:0000259" key="9">
    <source>
        <dbReference type="PROSITE" id="PS50893"/>
    </source>
</evidence>
<dbReference type="EMBL" id="JABWDY010039636">
    <property type="protein sequence ID" value="KAF5178760.1"/>
    <property type="molecule type" value="Genomic_DNA"/>
</dbReference>
<keyword evidence="5" id="KW-0067">ATP-binding</keyword>
<dbReference type="SMART" id="SM00382">
    <property type="entry name" value="AAA"/>
    <property type="match status" value="1"/>
</dbReference>
<keyword evidence="4" id="KW-0547">Nucleotide-binding</keyword>
<dbReference type="Pfam" id="PF24526">
    <property type="entry name" value="ABCA12_C"/>
    <property type="match status" value="1"/>
</dbReference>
<dbReference type="InterPro" id="IPR026082">
    <property type="entry name" value="ABCA"/>
</dbReference>
<evidence type="ECO:0000256" key="5">
    <source>
        <dbReference type="ARBA" id="ARBA00022840"/>
    </source>
</evidence>
<feature type="transmembrane region" description="Helical" evidence="8">
    <location>
        <begin position="469"/>
        <end position="489"/>
    </location>
</feature>
<keyword evidence="11" id="KW-1185">Reference proteome</keyword>
<dbReference type="InterPro" id="IPR003439">
    <property type="entry name" value="ABC_transporter-like_ATP-bd"/>
</dbReference>
<dbReference type="Pfam" id="PF12698">
    <property type="entry name" value="ABC2_membrane_3"/>
    <property type="match status" value="1"/>
</dbReference>
<evidence type="ECO:0000256" key="3">
    <source>
        <dbReference type="ARBA" id="ARBA00022692"/>
    </source>
</evidence>
<protein>
    <submittedName>
        <fullName evidence="10">Abc transporter a family member</fullName>
    </submittedName>
</protein>
<feature type="transmembrane region" description="Helical" evidence="8">
    <location>
        <begin position="363"/>
        <end position="382"/>
    </location>
</feature>
<dbReference type="AlphaFoldDB" id="A0A7J6V3D2"/>
<dbReference type="PROSITE" id="PS50893">
    <property type="entry name" value="ABC_TRANSPORTER_2"/>
    <property type="match status" value="1"/>
</dbReference>
<evidence type="ECO:0000256" key="6">
    <source>
        <dbReference type="ARBA" id="ARBA00022989"/>
    </source>
</evidence>
<keyword evidence="7 8" id="KW-0472">Membrane</keyword>
<comment type="similarity">
    <text evidence="2">Belongs to the ABC transporter superfamily. ABCA family. CPR flippase (TC 3.A.1.211) subfamily.</text>
</comment>
<dbReference type="PANTHER" id="PTHR19229">
    <property type="entry name" value="ATP-BINDING CASSETTE TRANSPORTER SUBFAMILY A ABCA"/>
    <property type="match status" value="1"/>
</dbReference>
<dbReference type="SUPFAM" id="SSF52540">
    <property type="entry name" value="P-loop containing nucleoside triphosphate hydrolases"/>
    <property type="match status" value="1"/>
</dbReference>
<dbReference type="PANTHER" id="PTHR19229:SF154">
    <property type="entry name" value="ABC TRANSPORTER A FAMILY MEMBER 3-RELATED"/>
    <property type="match status" value="1"/>
</dbReference>
<gene>
    <name evidence="10" type="ORF">FRX31_031654</name>
</gene>
<evidence type="ECO:0000313" key="10">
    <source>
        <dbReference type="EMBL" id="KAF5178760.1"/>
    </source>
</evidence>
<comment type="subcellular location">
    <subcellularLocation>
        <location evidence="1">Membrane</location>
        <topology evidence="1">Multi-pass membrane protein</topology>
    </subcellularLocation>
</comment>
<dbReference type="Gene3D" id="3.40.50.300">
    <property type="entry name" value="P-loop containing nucleotide triphosphate hydrolases"/>
    <property type="match status" value="1"/>
</dbReference>
<feature type="domain" description="ABC transporter" evidence="9">
    <location>
        <begin position="628"/>
        <end position="863"/>
    </location>
</feature>
<accession>A0A7J6V3D2</accession>
<evidence type="ECO:0000313" key="11">
    <source>
        <dbReference type="Proteomes" id="UP000554482"/>
    </source>
</evidence>